<keyword evidence="2" id="KW-1185">Reference proteome</keyword>
<comment type="caution">
    <text evidence="1">The sequence shown here is derived from an EMBL/GenBank/DDBJ whole genome shotgun (WGS) entry which is preliminary data.</text>
</comment>
<protein>
    <submittedName>
        <fullName evidence="1">Uncharacterized protein</fullName>
    </submittedName>
</protein>
<dbReference type="EMBL" id="JBHHMI010000013">
    <property type="protein sequence ID" value="MFB5268123.1"/>
    <property type="molecule type" value="Genomic_DNA"/>
</dbReference>
<organism evidence="1 2">
    <name type="scientific">Paenibacillus enshidis</name>
    <dbReference type="NCBI Taxonomy" id="1458439"/>
    <lineage>
        <taxon>Bacteria</taxon>
        <taxon>Bacillati</taxon>
        <taxon>Bacillota</taxon>
        <taxon>Bacilli</taxon>
        <taxon>Bacillales</taxon>
        <taxon>Paenibacillaceae</taxon>
        <taxon>Paenibacillus</taxon>
    </lineage>
</organism>
<name>A0ABV5AVA2_9BACL</name>
<sequence length="147" mass="17496">MENTKLYLLPPLNEGVKVTFTMETFNYEYGSELDDYGDREVVDVSREFSIQAVVPKISFLDWIETLCSLRNNQVTTTHLYTKQIIPYTPDDSAVWAYFNQVKGNLLTNGYRYDNQYKVRIYMYFIEEFNYFVLLRLLTHHDKVTLRS</sequence>
<evidence type="ECO:0000313" key="2">
    <source>
        <dbReference type="Proteomes" id="UP001580346"/>
    </source>
</evidence>
<dbReference type="RefSeq" id="WP_375356257.1">
    <property type="nucleotide sequence ID" value="NZ_JBHHMI010000013.1"/>
</dbReference>
<reference evidence="1 2" key="1">
    <citation type="submission" date="2024-09" db="EMBL/GenBank/DDBJ databases">
        <title>Paenibacillus zeirhizospherea sp. nov., isolated from surface of the maize (Zea mays) roots in a horticulture field, Hungary.</title>
        <authorList>
            <person name="Marton D."/>
            <person name="Farkas M."/>
            <person name="Bedics A."/>
            <person name="Toth E."/>
            <person name="Tancsics A."/>
            <person name="Boka K."/>
            <person name="Maroti G."/>
            <person name="Kriszt B."/>
            <person name="Cserhati M."/>
        </authorList>
    </citation>
    <scope>NUCLEOTIDE SEQUENCE [LARGE SCALE GENOMIC DNA]</scope>
    <source>
        <strain evidence="1 2">KCTC 33519</strain>
    </source>
</reference>
<accession>A0ABV5AVA2</accession>
<dbReference type="Proteomes" id="UP001580346">
    <property type="component" value="Unassembled WGS sequence"/>
</dbReference>
<proteinExistence type="predicted"/>
<evidence type="ECO:0000313" key="1">
    <source>
        <dbReference type="EMBL" id="MFB5268123.1"/>
    </source>
</evidence>
<gene>
    <name evidence="1" type="ORF">ACE41H_15250</name>
</gene>